<keyword evidence="2" id="KW-0862">Zinc</keyword>
<evidence type="ECO:0000313" key="3">
    <source>
        <dbReference type="Proteomes" id="UP001597213"/>
    </source>
</evidence>
<dbReference type="Proteomes" id="UP001597213">
    <property type="component" value="Unassembled WGS sequence"/>
</dbReference>
<dbReference type="EMBL" id="JBHUEN010000022">
    <property type="protein sequence ID" value="MFD1882014.1"/>
    <property type="molecule type" value="Genomic_DNA"/>
</dbReference>
<evidence type="ECO:0000259" key="1">
    <source>
        <dbReference type="Pfam" id="PF10276"/>
    </source>
</evidence>
<comment type="caution">
    <text evidence="2">The sequence shown here is derived from an EMBL/GenBank/DDBJ whole genome shotgun (WGS) entry which is preliminary data.</text>
</comment>
<accession>A0ABW4R7U1</accession>
<protein>
    <submittedName>
        <fullName evidence="2">Zinc-finger domain-containing protein</fullName>
    </submittedName>
</protein>
<proteinExistence type="predicted"/>
<organism evidence="2 3">
    <name type="scientific">Paracoccus pacificus</name>
    <dbReference type="NCBI Taxonomy" id="1463598"/>
    <lineage>
        <taxon>Bacteria</taxon>
        <taxon>Pseudomonadati</taxon>
        <taxon>Pseudomonadota</taxon>
        <taxon>Alphaproteobacteria</taxon>
        <taxon>Rhodobacterales</taxon>
        <taxon>Paracoccaceae</taxon>
        <taxon>Paracoccus</taxon>
    </lineage>
</organism>
<feature type="domain" description="Zinc finger CHCC-type" evidence="1">
    <location>
        <begin position="15"/>
        <end position="51"/>
    </location>
</feature>
<reference evidence="3" key="1">
    <citation type="journal article" date="2019" name="Int. J. Syst. Evol. Microbiol.">
        <title>The Global Catalogue of Microorganisms (GCM) 10K type strain sequencing project: providing services to taxonomists for standard genome sequencing and annotation.</title>
        <authorList>
            <consortium name="The Broad Institute Genomics Platform"/>
            <consortium name="The Broad Institute Genome Sequencing Center for Infectious Disease"/>
            <person name="Wu L."/>
            <person name="Ma J."/>
        </authorList>
    </citation>
    <scope>NUCLEOTIDE SEQUENCE [LARGE SCALE GENOMIC DNA]</scope>
    <source>
        <strain evidence="3">CCUG 56029</strain>
    </source>
</reference>
<dbReference type="Pfam" id="PF10276">
    <property type="entry name" value="zf-CHCC"/>
    <property type="match status" value="1"/>
</dbReference>
<dbReference type="Gene3D" id="2.60.260.40">
    <property type="entry name" value="q5lls5 like domains"/>
    <property type="match status" value="1"/>
</dbReference>
<dbReference type="GO" id="GO:0008270">
    <property type="term" value="F:zinc ion binding"/>
    <property type="evidence" value="ECO:0007669"/>
    <property type="project" value="UniProtKB-KW"/>
</dbReference>
<sequence length="63" mass="7001">MARPAPQVVVVTRTRIACDGDQAQALGHPRVWLTIPEAVGFVDCGYCDCRYELDPNAHIHDDH</sequence>
<name>A0ABW4R7U1_9RHOB</name>
<keyword evidence="2" id="KW-0863">Zinc-finger</keyword>
<keyword evidence="2" id="KW-0479">Metal-binding</keyword>
<gene>
    <name evidence="2" type="ORF">ACFSCT_09820</name>
</gene>
<keyword evidence="3" id="KW-1185">Reference proteome</keyword>
<dbReference type="RefSeq" id="WP_379142350.1">
    <property type="nucleotide sequence ID" value="NZ_JBHUEN010000022.1"/>
</dbReference>
<dbReference type="InterPro" id="IPR019401">
    <property type="entry name" value="Znf_CHCC"/>
</dbReference>
<evidence type="ECO:0000313" key="2">
    <source>
        <dbReference type="EMBL" id="MFD1882014.1"/>
    </source>
</evidence>